<dbReference type="Gene3D" id="2.60.120.260">
    <property type="entry name" value="Galactose-binding domain-like"/>
    <property type="match status" value="1"/>
</dbReference>
<dbReference type="PANTHER" id="PTHR46957">
    <property type="entry name" value="CYTOKINE RECEPTOR"/>
    <property type="match status" value="1"/>
</dbReference>
<dbReference type="SMART" id="SM00060">
    <property type="entry name" value="FN3"/>
    <property type="match status" value="1"/>
</dbReference>
<dbReference type="Gene3D" id="2.60.40.10">
    <property type="entry name" value="Immunoglobulins"/>
    <property type="match status" value="1"/>
</dbReference>
<dbReference type="AlphaFoldDB" id="A0A7D9I2G4"/>
<dbReference type="InterPro" id="IPR050713">
    <property type="entry name" value="RTP_Phos/Ushers"/>
</dbReference>
<dbReference type="SUPFAM" id="SSF49785">
    <property type="entry name" value="Galactose-binding domain-like"/>
    <property type="match status" value="1"/>
</dbReference>
<reference evidence="1" key="1">
    <citation type="submission" date="2020-04" db="EMBL/GenBank/DDBJ databases">
        <authorList>
            <person name="Alioto T."/>
            <person name="Alioto T."/>
            <person name="Gomez Garrido J."/>
        </authorList>
    </citation>
    <scope>NUCLEOTIDE SEQUENCE</scope>
    <source>
        <strain evidence="1">A484AB</strain>
    </source>
</reference>
<dbReference type="EMBL" id="CACRXK020003663">
    <property type="protein sequence ID" value="CAB3999758.1"/>
    <property type="molecule type" value="Genomic_DNA"/>
</dbReference>
<keyword evidence="2" id="KW-1185">Reference proteome</keyword>
<dbReference type="PROSITE" id="PS50853">
    <property type="entry name" value="FN3"/>
    <property type="match status" value="1"/>
</dbReference>
<dbReference type="GO" id="GO:0016020">
    <property type="term" value="C:membrane"/>
    <property type="evidence" value="ECO:0007669"/>
    <property type="project" value="UniProtKB-SubCell"/>
</dbReference>
<dbReference type="InterPro" id="IPR008979">
    <property type="entry name" value="Galactose-bd-like_sf"/>
</dbReference>
<dbReference type="InterPro" id="IPR036116">
    <property type="entry name" value="FN3_sf"/>
</dbReference>
<sequence>MEALITLSVFTVGKICDKPLLHDANTFPDSIFSGGGDLNVNYKRARITKGGWCPLGSGTRYLMLDLQKQYHIKQVVVMADIEQTRWSGSYSLKYSHDRTLVDRSSTIRIKGNKYRFKASTTSLNIYNVRYMKIESTEKQNFCLRIELCGEVQTPAPVKNINVSPSDYSARVTWELPTAPQDSSYVTHYLIYLNNKFVKEISRAMYGTEFNILPLEPNTENTFGIQTKDGSVQRGTYVTETFTTKQAEPFGSISYSSLTISKPPAYIKEVMVIVQIASDNPKPVKSLKASDLKPYQANTQDPYITAYLKTDALPLTFVIGDGKEYNSEKQKYFNQPLKQNSSYILFLRFFENQNSYYSTEWSNITRTFVKPPDKACSNDTSRGTEWYIVVVTLVSGIIIGILLSYIVSCSRRKFRRRQPRSSHEPETTEADATYQELDLTKMNTEDNYQSLRVNAEEESTYTELNQTRDVEDNYQSLT</sequence>
<proteinExistence type="predicted"/>
<dbReference type="InterPro" id="IPR003961">
    <property type="entry name" value="FN3_dom"/>
</dbReference>
<dbReference type="Proteomes" id="UP001152795">
    <property type="component" value="Unassembled WGS sequence"/>
</dbReference>
<dbReference type="SUPFAM" id="SSF49265">
    <property type="entry name" value="Fibronectin type III"/>
    <property type="match status" value="1"/>
</dbReference>
<comment type="caution">
    <text evidence="1">The sequence shown here is derived from an EMBL/GenBank/DDBJ whole genome shotgun (WGS) entry which is preliminary data.</text>
</comment>
<evidence type="ECO:0000313" key="1">
    <source>
        <dbReference type="EMBL" id="CAB3999758.1"/>
    </source>
</evidence>
<dbReference type="PANTHER" id="PTHR46957:SF3">
    <property type="entry name" value="CYTOKINE RECEPTOR"/>
    <property type="match status" value="1"/>
</dbReference>
<protein>
    <submittedName>
        <fullName evidence="1">---NA</fullName>
    </submittedName>
</protein>
<dbReference type="InterPro" id="IPR013783">
    <property type="entry name" value="Ig-like_fold"/>
</dbReference>
<name>A0A7D9I2G4_PARCT</name>
<accession>A0A7D9I2G4</accession>
<gene>
    <name evidence="1" type="ORF">PACLA_8A027907</name>
</gene>
<organism evidence="1 2">
    <name type="scientific">Paramuricea clavata</name>
    <name type="common">Red gorgonian</name>
    <name type="synonym">Violescent sea-whip</name>
    <dbReference type="NCBI Taxonomy" id="317549"/>
    <lineage>
        <taxon>Eukaryota</taxon>
        <taxon>Metazoa</taxon>
        <taxon>Cnidaria</taxon>
        <taxon>Anthozoa</taxon>
        <taxon>Octocorallia</taxon>
        <taxon>Malacalcyonacea</taxon>
        <taxon>Plexauridae</taxon>
        <taxon>Paramuricea</taxon>
    </lineage>
</organism>
<evidence type="ECO:0000313" key="2">
    <source>
        <dbReference type="Proteomes" id="UP001152795"/>
    </source>
</evidence>